<accession>A0ACC2XG98</accession>
<keyword evidence="2" id="KW-1185">Reference proteome</keyword>
<reference evidence="1" key="1">
    <citation type="submission" date="2023-04" db="EMBL/GenBank/DDBJ databases">
        <title>Draft Genome sequencing of Naganishia species isolated from polar environments using Oxford Nanopore Technology.</title>
        <authorList>
            <person name="Leo P."/>
            <person name="Venkateswaran K."/>
        </authorList>
    </citation>
    <scope>NUCLEOTIDE SEQUENCE</scope>
    <source>
        <strain evidence="1">MNA-CCFEE 5425</strain>
    </source>
</reference>
<proteinExistence type="predicted"/>
<comment type="caution">
    <text evidence="1">The sequence shown here is derived from an EMBL/GenBank/DDBJ whole genome shotgun (WGS) entry which is preliminary data.</text>
</comment>
<organism evidence="1 2">
    <name type="scientific">Naganishia vaughanmartiniae</name>
    <dbReference type="NCBI Taxonomy" id="1424756"/>
    <lineage>
        <taxon>Eukaryota</taxon>
        <taxon>Fungi</taxon>
        <taxon>Dikarya</taxon>
        <taxon>Basidiomycota</taxon>
        <taxon>Agaricomycotina</taxon>
        <taxon>Tremellomycetes</taxon>
        <taxon>Filobasidiales</taxon>
        <taxon>Filobasidiaceae</taxon>
        <taxon>Naganishia</taxon>
    </lineage>
</organism>
<evidence type="ECO:0000313" key="1">
    <source>
        <dbReference type="EMBL" id="KAJ9123053.1"/>
    </source>
</evidence>
<dbReference type="EMBL" id="JASBWU010000003">
    <property type="protein sequence ID" value="KAJ9123053.1"/>
    <property type="molecule type" value="Genomic_DNA"/>
</dbReference>
<sequence>MDRASTSPIPPTKPFTTATNAEPMPIVIMESTCWTGEFLSLNTLLQHPHSVVSGDVSGDDHAWTIERMIQHVGRAPPSRFASQYGDRSAGVKSQSDMVSNQGHGEPDEVELDTLSNPLVPKPYCYKDILVAYGMVWVSGTGATFGKRIELSVGIFAKTYGIQKVWIWVNEPSWTPSETASPPHSKDDPSNEAKAPTIEVYLFTNSTKPEYLQLAGKFKLHLRKSTPKEWGERIFQAFFQSLYEGFLKLIKTMIEEICEQ</sequence>
<dbReference type="Proteomes" id="UP001243375">
    <property type="component" value="Unassembled WGS sequence"/>
</dbReference>
<protein>
    <submittedName>
        <fullName evidence="1">Uncharacterized protein</fullName>
    </submittedName>
</protein>
<gene>
    <name evidence="1" type="ORF">QFC22_001242</name>
</gene>
<name>A0ACC2XG98_9TREE</name>
<evidence type="ECO:0000313" key="2">
    <source>
        <dbReference type="Proteomes" id="UP001243375"/>
    </source>
</evidence>